<protein>
    <submittedName>
        <fullName evidence="2">DUF4157 domain-containing protein</fullName>
    </submittedName>
</protein>
<dbReference type="KEGG" id="mfy:HH212_17425"/>
<keyword evidence="3" id="KW-1185">Reference proteome</keyword>
<dbReference type="AlphaFoldDB" id="A0A7Z2VYT9"/>
<dbReference type="Proteomes" id="UP000502415">
    <property type="component" value="Chromosome"/>
</dbReference>
<dbReference type="InterPro" id="IPR025295">
    <property type="entry name" value="eCIS_core_dom"/>
</dbReference>
<dbReference type="RefSeq" id="WP_170203629.1">
    <property type="nucleotide sequence ID" value="NZ_CP051685.1"/>
</dbReference>
<gene>
    <name evidence="2" type="ORF">HH212_17425</name>
</gene>
<evidence type="ECO:0000313" key="2">
    <source>
        <dbReference type="EMBL" id="QJE01590.1"/>
    </source>
</evidence>
<evidence type="ECO:0000259" key="1">
    <source>
        <dbReference type="Pfam" id="PF13699"/>
    </source>
</evidence>
<sequence>MSNRIIQCNFQAGLIRTAVRRTASGTTAMAPHSMVAAGLGTGQLMPEFIQKKMETVFQTDFSDVRVHQGPEAGAIGALAFTLGSHVYFAPGQYDPHSPQGQALLGHELAHVVQQRAGRVQNPYGGGLAVVEDYALEAEADRMGKLAVTGLPAALPASAPSRPSKGIVQLKGGLRWSAAKKADRLRDMMAEHELLQRQRADLGEVHESDEIYFQEYLAKPKTPIRVYRGTGINVKADSLQRFVRQDVPPKPGDPDVSFYGVLAHTHSNSSPGGMVSTTSHKGGAIEWATDDHNFGLVFEFLIAEYIDVNKLLATRNFRNRYQGQYEFLIPRGLKVSEMKSVTLYAKDKTGKVAEQGWLRWP</sequence>
<organism evidence="2 3">
    <name type="scientific">Massilia forsythiae</name>
    <dbReference type="NCBI Taxonomy" id="2728020"/>
    <lineage>
        <taxon>Bacteria</taxon>
        <taxon>Pseudomonadati</taxon>
        <taxon>Pseudomonadota</taxon>
        <taxon>Betaproteobacteria</taxon>
        <taxon>Burkholderiales</taxon>
        <taxon>Oxalobacteraceae</taxon>
        <taxon>Telluria group</taxon>
        <taxon>Massilia</taxon>
    </lineage>
</organism>
<name>A0A7Z2VYT9_9BURK</name>
<evidence type="ECO:0000313" key="3">
    <source>
        <dbReference type="Proteomes" id="UP000502415"/>
    </source>
</evidence>
<reference evidence="2 3" key="1">
    <citation type="submission" date="2020-04" db="EMBL/GenBank/DDBJ databases">
        <title>Genome sequencing of novel species.</title>
        <authorList>
            <person name="Heo J."/>
            <person name="Kim S.-J."/>
            <person name="Kim J.-S."/>
            <person name="Hong S.-B."/>
            <person name="Kwon S.-W."/>
        </authorList>
    </citation>
    <scope>NUCLEOTIDE SEQUENCE [LARGE SCALE GENOMIC DNA]</scope>
    <source>
        <strain evidence="2 3">GN2-R2</strain>
    </source>
</reference>
<dbReference type="EMBL" id="CP051685">
    <property type="protein sequence ID" value="QJE01590.1"/>
    <property type="molecule type" value="Genomic_DNA"/>
</dbReference>
<dbReference type="Gene3D" id="3.90.210.10">
    <property type="entry name" value="Heat-Labile Enterotoxin, subunit A"/>
    <property type="match status" value="1"/>
</dbReference>
<accession>A0A7Z2VYT9</accession>
<proteinExistence type="predicted"/>
<feature type="domain" description="eCIS core" evidence="1">
    <location>
        <begin position="45"/>
        <end position="117"/>
    </location>
</feature>
<dbReference type="Pfam" id="PF13699">
    <property type="entry name" value="eCIS_core"/>
    <property type="match status" value="1"/>
</dbReference>